<evidence type="ECO:0000313" key="2">
    <source>
        <dbReference type="Proteomes" id="UP000178254"/>
    </source>
</evidence>
<proteinExistence type="predicted"/>
<name>A0A1F6PFP4_9BACT</name>
<protein>
    <submittedName>
        <fullName evidence="1">Uncharacterized protein</fullName>
    </submittedName>
</protein>
<dbReference type="AlphaFoldDB" id="A0A1F6PFP4"/>
<comment type="caution">
    <text evidence="1">The sequence shown here is derived from an EMBL/GenBank/DDBJ whole genome shotgun (WGS) entry which is preliminary data.</text>
</comment>
<accession>A0A1F6PFP4</accession>
<sequence>MKRPNSLGRGGLERRSDILFACWRIKSRDGGQTKFSEENFSRGQVLSARHIKKESSCFLF</sequence>
<organism evidence="1 2">
    <name type="scientific">Candidatus Magasanikbacteria bacterium RIFOXYD2_FULL_41_14</name>
    <dbReference type="NCBI Taxonomy" id="1798709"/>
    <lineage>
        <taxon>Bacteria</taxon>
        <taxon>Candidatus Magasanikiibacteriota</taxon>
    </lineage>
</organism>
<dbReference type="EMBL" id="MFRE01000005">
    <property type="protein sequence ID" value="OGH94987.1"/>
    <property type="molecule type" value="Genomic_DNA"/>
</dbReference>
<dbReference type="Proteomes" id="UP000178254">
    <property type="component" value="Unassembled WGS sequence"/>
</dbReference>
<evidence type="ECO:0000313" key="1">
    <source>
        <dbReference type="EMBL" id="OGH94987.1"/>
    </source>
</evidence>
<gene>
    <name evidence="1" type="ORF">A2538_04840</name>
</gene>
<reference evidence="1 2" key="1">
    <citation type="journal article" date="2016" name="Nat. Commun.">
        <title>Thousands of microbial genomes shed light on interconnected biogeochemical processes in an aquifer system.</title>
        <authorList>
            <person name="Anantharaman K."/>
            <person name="Brown C.T."/>
            <person name="Hug L.A."/>
            <person name="Sharon I."/>
            <person name="Castelle C.J."/>
            <person name="Probst A.J."/>
            <person name="Thomas B.C."/>
            <person name="Singh A."/>
            <person name="Wilkins M.J."/>
            <person name="Karaoz U."/>
            <person name="Brodie E.L."/>
            <person name="Williams K.H."/>
            <person name="Hubbard S.S."/>
            <person name="Banfield J.F."/>
        </authorList>
    </citation>
    <scope>NUCLEOTIDE SEQUENCE [LARGE SCALE GENOMIC DNA]</scope>
</reference>